<evidence type="ECO:0000313" key="3">
    <source>
        <dbReference type="Proteomes" id="UP000006502"/>
    </source>
</evidence>
<organism evidence="2 3">
    <name type="scientific">Mycoplasma haematolamae (strain Purdue)</name>
    <dbReference type="NCBI Taxonomy" id="1212765"/>
    <lineage>
        <taxon>Bacteria</taxon>
        <taxon>Bacillati</taxon>
        <taxon>Mycoplasmatota</taxon>
        <taxon>Mollicutes</taxon>
        <taxon>Mycoplasmataceae</taxon>
        <taxon>Mycoplasma</taxon>
    </lineage>
</organism>
<keyword evidence="3" id="KW-1185">Reference proteome</keyword>
<proteinExistence type="predicted"/>
<dbReference type="AlphaFoldDB" id="I7CKD0"/>
<evidence type="ECO:0000256" key="1">
    <source>
        <dbReference type="SAM" id="Phobius"/>
    </source>
</evidence>
<gene>
    <name evidence="2" type="ordered locus">MHLP_03870</name>
</gene>
<reference evidence="2 3" key="1">
    <citation type="journal article" date="2012" name="J. Bacteriol.">
        <title>Genome Sequence of "Candidatus Mycoplasma haemolamae" Strain Purdue, a Red Blood Cell Pathogen of Alpacas (Vicugna pacos) and Llamas (Lama glama).</title>
        <authorList>
            <person name="Guimaraes A.M."/>
            <person name="Toth B."/>
            <person name="Santos A.P."/>
            <person name="do Nascimento N.C."/>
            <person name="Kritchevsky J.E."/>
            <person name="Messick J.B."/>
        </authorList>
    </citation>
    <scope>NUCLEOTIDE SEQUENCE [LARGE SCALE GENOMIC DNA]</scope>
    <source>
        <strain evidence="2 3">Purdue</strain>
    </source>
</reference>
<evidence type="ECO:0000313" key="2">
    <source>
        <dbReference type="EMBL" id="AFO52354.1"/>
    </source>
</evidence>
<dbReference type="PATRIC" id="fig|1212765.3.peg.880"/>
<dbReference type="STRING" id="1212765.MHLP_03870"/>
<dbReference type="HOGENOM" id="CLU_2423752_0_0_14"/>
<protein>
    <submittedName>
        <fullName evidence="2">Uncharacterized protein</fullName>
    </submittedName>
</protein>
<feature type="transmembrane region" description="Helical" evidence="1">
    <location>
        <begin position="29"/>
        <end position="49"/>
    </location>
</feature>
<accession>I7CKD0</accession>
<sequence>MRPSIPLTFDLGYFLLTKIYKLFRFLSRLIVPSLVALGIVLVSSIVIHAKDMVWGSKSKLKRPDTGSSGNINSNLTLSTIPTSLFGSRTLI</sequence>
<keyword evidence="1" id="KW-0812">Transmembrane</keyword>
<keyword evidence="1" id="KW-0472">Membrane</keyword>
<name>I7CKD0_MYCHA</name>
<dbReference type="KEGG" id="mhl:MHLP_03870"/>
<dbReference type="Proteomes" id="UP000006502">
    <property type="component" value="Chromosome"/>
</dbReference>
<keyword evidence="1" id="KW-1133">Transmembrane helix</keyword>
<dbReference type="EMBL" id="CP003731">
    <property type="protein sequence ID" value="AFO52354.1"/>
    <property type="molecule type" value="Genomic_DNA"/>
</dbReference>
<reference evidence="3" key="2">
    <citation type="submission" date="2012-07" db="EMBL/GenBank/DDBJ databases">
        <title>Complete genome sequence of 'Candidatus Mycoplasma haemolamae'.</title>
        <authorList>
            <person name="Guimaraes A.M.S."/>
            <person name="Toth B."/>
            <person name="Santos A.P."/>
            <person name="Nascimento N.C."/>
            <person name="Sojka J.E."/>
            <person name="Messick J.B."/>
        </authorList>
    </citation>
    <scope>NUCLEOTIDE SEQUENCE [LARGE SCALE GENOMIC DNA]</scope>
    <source>
        <strain evidence="3">Purdue</strain>
    </source>
</reference>